<dbReference type="PROSITE" id="PS52016">
    <property type="entry name" value="TONB_DEPENDENT_REC_3"/>
    <property type="match status" value="1"/>
</dbReference>
<keyword evidence="1 2" id="KW-0472">Membrane</keyword>
<dbReference type="Pfam" id="PF00593">
    <property type="entry name" value="TonB_dep_Rec_b-barrel"/>
    <property type="match status" value="1"/>
</dbReference>
<dbReference type="RefSeq" id="WP_380921589.1">
    <property type="nucleotide sequence ID" value="NZ_JBHUPE010000005.1"/>
</dbReference>
<dbReference type="SUPFAM" id="SSF56935">
    <property type="entry name" value="Porins"/>
    <property type="match status" value="1"/>
</dbReference>
<dbReference type="InterPro" id="IPR037066">
    <property type="entry name" value="Plug_dom_sf"/>
</dbReference>
<keyword evidence="1" id="KW-0813">Transport</keyword>
<reference evidence="6" key="1">
    <citation type="journal article" date="2019" name="Int. J. Syst. Evol. Microbiol.">
        <title>The Global Catalogue of Microorganisms (GCM) 10K type strain sequencing project: providing services to taxonomists for standard genome sequencing and annotation.</title>
        <authorList>
            <consortium name="The Broad Institute Genomics Platform"/>
            <consortium name="The Broad Institute Genome Sequencing Center for Infectious Disease"/>
            <person name="Wu L."/>
            <person name="Ma J."/>
        </authorList>
    </citation>
    <scope>NUCLEOTIDE SEQUENCE [LARGE SCALE GENOMIC DNA]</scope>
    <source>
        <strain evidence="6">KCTC 22209</strain>
    </source>
</reference>
<name>A0ABW5YX35_9SPHI</name>
<evidence type="ECO:0000313" key="5">
    <source>
        <dbReference type="EMBL" id="MFD2905089.1"/>
    </source>
</evidence>
<evidence type="ECO:0000256" key="1">
    <source>
        <dbReference type="PROSITE-ProRule" id="PRU01360"/>
    </source>
</evidence>
<comment type="similarity">
    <text evidence="1 2">Belongs to the TonB-dependent receptor family.</text>
</comment>
<evidence type="ECO:0000259" key="3">
    <source>
        <dbReference type="Pfam" id="PF00593"/>
    </source>
</evidence>
<dbReference type="InterPro" id="IPR023996">
    <property type="entry name" value="TonB-dep_OMP_SusC/RagA"/>
</dbReference>
<protein>
    <submittedName>
        <fullName evidence="5">SusC/RagA family TonB-linked outer membrane protein</fullName>
    </submittedName>
</protein>
<keyword evidence="6" id="KW-1185">Reference proteome</keyword>
<keyword evidence="1" id="KW-0812">Transmembrane</keyword>
<dbReference type="Pfam" id="PF07715">
    <property type="entry name" value="Plug"/>
    <property type="match status" value="1"/>
</dbReference>
<feature type="domain" description="TonB-dependent receptor plug" evidence="4">
    <location>
        <begin position="145"/>
        <end position="252"/>
    </location>
</feature>
<dbReference type="InterPro" id="IPR008969">
    <property type="entry name" value="CarboxyPept-like_regulatory"/>
</dbReference>
<comment type="subcellular location">
    <subcellularLocation>
        <location evidence="1">Cell outer membrane</location>
        <topology evidence="1">Multi-pass membrane protein</topology>
    </subcellularLocation>
</comment>
<proteinExistence type="inferred from homology"/>
<keyword evidence="2" id="KW-0798">TonB box</keyword>
<dbReference type="InterPro" id="IPR039426">
    <property type="entry name" value="TonB-dep_rcpt-like"/>
</dbReference>
<dbReference type="Proteomes" id="UP001597509">
    <property type="component" value="Unassembled WGS sequence"/>
</dbReference>
<dbReference type="EMBL" id="JBHUPE010000005">
    <property type="protein sequence ID" value="MFD2905089.1"/>
    <property type="molecule type" value="Genomic_DNA"/>
</dbReference>
<evidence type="ECO:0000256" key="2">
    <source>
        <dbReference type="RuleBase" id="RU003357"/>
    </source>
</evidence>
<evidence type="ECO:0000259" key="4">
    <source>
        <dbReference type="Pfam" id="PF07715"/>
    </source>
</evidence>
<keyword evidence="1" id="KW-1134">Transmembrane beta strand</keyword>
<dbReference type="InterPro" id="IPR000531">
    <property type="entry name" value="Beta-barrel_TonB"/>
</dbReference>
<dbReference type="InterPro" id="IPR023997">
    <property type="entry name" value="TonB-dep_OMP_SusC/RagA_CS"/>
</dbReference>
<keyword evidence="1" id="KW-0998">Cell outer membrane</keyword>
<organism evidence="5 6">
    <name type="scientific">Sphingobacterium anhuiense</name>
    <dbReference type="NCBI Taxonomy" id="493780"/>
    <lineage>
        <taxon>Bacteria</taxon>
        <taxon>Pseudomonadati</taxon>
        <taxon>Bacteroidota</taxon>
        <taxon>Sphingobacteriia</taxon>
        <taxon>Sphingobacteriales</taxon>
        <taxon>Sphingobacteriaceae</taxon>
        <taxon>Sphingobacterium</taxon>
    </lineage>
</organism>
<feature type="domain" description="TonB-dependent receptor-like beta-barrel" evidence="3">
    <location>
        <begin position="444"/>
        <end position="919"/>
    </location>
</feature>
<dbReference type="NCBIfam" id="TIGR04057">
    <property type="entry name" value="SusC_RagA_signa"/>
    <property type="match status" value="1"/>
</dbReference>
<dbReference type="Pfam" id="PF13715">
    <property type="entry name" value="CarbopepD_reg_2"/>
    <property type="match status" value="1"/>
</dbReference>
<evidence type="ECO:0000313" key="6">
    <source>
        <dbReference type="Proteomes" id="UP001597509"/>
    </source>
</evidence>
<dbReference type="NCBIfam" id="TIGR04056">
    <property type="entry name" value="OMP_RagA_SusC"/>
    <property type="match status" value="1"/>
</dbReference>
<dbReference type="Gene3D" id="2.170.130.10">
    <property type="entry name" value="TonB-dependent receptor, plug domain"/>
    <property type="match status" value="1"/>
</dbReference>
<accession>A0ABW5YX35</accession>
<dbReference type="SUPFAM" id="SSF49464">
    <property type="entry name" value="Carboxypeptidase regulatory domain-like"/>
    <property type="match status" value="1"/>
</dbReference>
<dbReference type="InterPro" id="IPR012910">
    <property type="entry name" value="Plug_dom"/>
</dbReference>
<gene>
    <name evidence="5" type="ORF">ACFS6I_14195</name>
</gene>
<comment type="caution">
    <text evidence="5">The sequence shown here is derived from an EMBL/GenBank/DDBJ whole genome shotgun (WGS) entry which is preliminary data.</text>
</comment>
<sequence length="1069" mass="118893">MNKFSLVSKWKGKFYCPLYRVSTTQKALSLGLVLSLMHVKQNEIFASPLHNIVQSEILVRGKVINQGRGLQDVSVFVKGKKSIGTKTNSAGEFVLEVPKGSTLVFTSVGYKQQEILATSLLSVELQEDASVLDEAVVVGFGTQKKINLTGAVDQISAKQLENRPVTNIGAALQGLIPNLNITNPSGNPTAAATFNIRGTTSINGGGPLILVDNVPHSEDELARLNPNDFETYTVLKDAAAAAIYGARAAFGVVLITTKTAKSDDVQVNLGINTSVRTVGKMPDIVTDPLTVMEYKRMAAAPLYDLFPDAIRDYAKKMQEDPSLPNVILDPTNKLNYMYYGSTDWMDEAYKKTAPTTTVNMSVGKRAEKLQYLFSGEYYKQDGMLKYGEDVLKRYNVRGKADFKVNDWLSFGNNTLLTIRDFNSPVFMDGDFFWNVNRTSSLDVPKNPDGSWTSAGAGLLGRMQEGGRTTRNINEFQTTFNAKAAIIKNIWDINADVTLRRTSGNTDSYDVPIPYKIGPETEIKYAGSTTSYASKSNDNNRYDVINIYSNFNKTFGDHNLSALLGYNQEYRKNEWASLRRNDLLSKDLPTVELATGTMTTRHTIDDWAVQGIFYRLGYNYKGRYLAEFNGRYDGSSRFPKGDRWGFFPSASAGWVISEEQFFEPIKPVLNMFKLRGSYGQLGNQSVANYSFVPTMSASKIGQILGNERPMSIGAPGEVSNSLTWEKVSTTNFGVDLAAINNRLNLNFDTYVRKTEGMLSAGRTLPGVFGTASPKINAADLKTKGWELRLGWNDQFELSNSPFKYNVTFVIANSKAEITKFSNPAGNLGDYYTGMKLGEIWGLEYDGVFENQAQLDALNQVDIGNGNQGNNSYIGDIKFKDLNGDKRINFGKNTLEDHGDRVIVGNSSTQYPYSLDLGGDWKGFNLRVFLQGVGKKDWYPGGAHVYFWGIYAQPWTNVTVQNLDHWTPENPDGYFPAVRAYAAEVSNRSLAVPNKKYMQDASYLRVKNITFGYSLPKQWVEKAGLGRVYFYFSGENLFEKSNLKVSLDPEGLGGQIYPFQRTYSFGMNLNF</sequence>